<evidence type="ECO:0000313" key="1">
    <source>
        <dbReference type="EMBL" id="GAI47635.1"/>
    </source>
</evidence>
<dbReference type="AlphaFoldDB" id="X1Q9C5"/>
<proteinExistence type="predicted"/>
<sequence length="31" mass="3540">MENSINERIIKEAKRIEEDALYSSKGHFCAG</sequence>
<comment type="caution">
    <text evidence="1">The sequence shown here is derived from an EMBL/GenBank/DDBJ whole genome shotgun (WGS) entry which is preliminary data.</text>
</comment>
<name>X1Q9C5_9ZZZZ</name>
<organism evidence="1">
    <name type="scientific">marine sediment metagenome</name>
    <dbReference type="NCBI Taxonomy" id="412755"/>
    <lineage>
        <taxon>unclassified sequences</taxon>
        <taxon>metagenomes</taxon>
        <taxon>ecological metagenomes</taxon>
    </lineage>
</organism>
<accession>X1Q9C5</accession>
<reference evidence="1" key="1">
    <citation type="journal article" date="2014" name="Front. Microbiol.">
        <title>High frequency of phylogenetically diverse reductive dehalogenase-homologous genes in deep subseafloor sedimentary metagenomes.</title>
        <authorList>
            <person name="Kawai M."/>
            <person name="Futagami T."/>
            <person name="Toyoda A."/>
            <person name="Takaki Y."/>
            <person name="Nishi S."/>
            <person name="Hori S."/>
            <person name="Arai W."/>
            <person name="Tsubouchi T."/>
            <person name="Morono Y."/>
            <person name="Uchiyama I."/>
            <person name="Ito T."/>
            <person name="Fujiyama A."/>
            <person name="Inagaki F."/>
            <person name="Takami H."/>
        </authorList>
    </citation>
    <scope>NUCLEOTIDE SEQUENCE</scope>
    <source>
        <strain evidence="1">Expedition CK06-06</strain>
    </source>
</reference>
<dbReference type="EMBL" id="BARV01041061">
    <property type="protein sequence ID" value="GAI47635.1"/>
    <property type="molecule type" value="Genomic_DNA"/>
</dbReference>
<feature type="non-terminal residue" evidence="1">
    <location>
        <position position="31"/>
    </location>
</feature>
<protein>
    <submittedName>
        <fullName evidence="1">Uncharacterized protein</fullName>
    </submittedName>
</protein>
<gene>
    <name evidence="1" type="ORF">S06H3_62325</name>
</gene>